<feature type="binding site" evidence="15">
    <location>
        <position position="485"/>
    </location>
    <ligand>
        <name>Mo-bis(molybdopterin guanine dinucleotide)</name>
        <dbReference type="ChEBI" id="CHEBI:60539"/>
    </ligand>
</feature>
<dbReference type="GO" id="GO:0042128">
    <property type="term" value="P:nitrate assimilation"/>
    <property type="evidence" value="ECO:0007669"/>
    <property type="project" value="UniProtKB-UniRule"/>
</dbReference>
<evidence type="ECO:0000256" key="13">
    <source>
        <dbReference type="ARBA" id="ARBA00052176"/>
    </source>
</evidence>
<evidence type="ECO:0000256" key="12">
    <source>
        <dbReference type="ARBA" id="ARBA00023063"/>
    </source>
</evidence>
<feature type="binding site" evidence="15">
    <location>
        <position position="55"/>
    </location>
    <ligand>
        <name>[4Fe-4S] cluster</name>
        <dbReference type="ChEBI" id="CHEBI:49883"/>
    </ligand>
</feature>
<dbReference type="AlphaFoldDB" id="A0A7W9ZI33"/>
<feature type="binding site" evidence="15">
    <location>
        <begin position="214"/>
        <end position="221"/>
    </location>
    <ligand>
        <name>Mo-bis(molybdopterin guanine dinucleotide)</name>
        <dbReference type="ChEBI" id="CHEBI:60539"/>
    </ligand>
</feature>
<keyword evidence="9 15" id="KW-0560">Oxidoreductase</keyword>
<dbReference type="GO" id="GO:0005506">
    <property type="term" value="F:iron ion binding"/>
    <property type="evidence" value="ECO:0007669"/>
    <property type="project" value="UniProtKB-UniRule"/>
</dbReference>
<feature type="binding site" evidence="15">
    <location>
        <begin position="264"/>
        <end position="266"/>
    </location>
    <ligand>
        <name>Mo-bis(molybdopterin guanine dinucleotide)</name>
        <dbReference type="ChEBI" id="CHEBI:60539"/>
    </ligand>
</feature>
<dbReference type="Pfam" id="PF04879">
    <property type="entry name" value="Molybdop_Fe4S4"/>
    <property type="match status" value="1"/>
</dbReference>
<evidence type="ECO:0000256" key="10">
    <source>
        <dbReference type="ARBA" id="ARBA00023004"/>
    </source>
</evidence>
<dbReference type="GO" id="GO:0042597">
    <property type="term" value="C:periplasmic space"/>
    <property type="evidence" value="ECO:0007669"/>
    <property type="project" value="UniProtKB-SubCell"/>
</dbReference>
<dbReference type="SMART" id="SM00926">
    <property type="entry name" value="Molybdop_Fe4S4"/>
    <property type="match status" value="1"/>
</dbReference>
<feature type="binding site" evidence="15">
    <location>
        <begin position="721"/>
        <end position="730"/>
    </location>
    <ligand>
        <name>Mo-bis(molybdopterin guanine dinucleotide)</name>
        <dbReference type="ChEBI" id="CHEBI:60539"/>
    </ligand>
</feature>
<dbReference type="EC" id="1.9.6.1" evidence="15"/>
<evidence type="ECO:0000256" key="8">
    <source>
        <dbReference type="ARBA" id="ARBA00022982"/>
    </source>
</evidence>
<dbReference type="InterPro" id="IPR050123">
    <property type="entry name" value="Prok_molybdopt-oxidoreductase"/>
</dbReference>
<evidence type="ECO:0000256" key="7">
    <source>
        <dbReference type="ARBA" id="ARBA00022764"/>
    </source>
</evidence>
<feature type="binding site" evidence="15">
    <location>
        <position position="177"/>
    </location>
    <ligand>
        <name>Mo-bis(molybdopterin guanine dinucleotide)</name>
        <dbReference type="ChEBI" id="CHEBI:60539"/>
    </ligand>
</feature>
<dbReference type="PANTHER" id="PTHR43105">
    <property type="entry name" value="RESPIRATORY NITRATE REDUCTASE"/>
    <property type="match status" value="1"/>
</dbReference>
<dbReference type="InterPro" id="IPR006656">
    <property type="entry name" value="Mopterin_OxRdtase"/>
</dbReference>
<dbReference type="PROSITE" id="PS51669">
    <property type="entry name" value="4FE4S_MOW_BIS_MGD"/>
    <property type="match status" value="1"/>
</dbReference>
<keyword evidence="7 15" id="KW-0574">Periplasm</keyword>
<dbReference type="CDD" id="cd02754">
    <property type="entry name" value="MopB_Nitrate-R-NapA-like"/>
    <property type="match status" value="1"/>
</dbReference>
<comment type="PTM">
    <text evidence="15">Predicted to be exported by the Tat system. The position of the signal peptide cleavage has not been experimentally proven.</text>
</comment>
<dbReference type="InterPro" id="IPR041957">
    <property type="entry name" value="CT_Nitrate-R-NapA-like"/>
</dbReference>
<evidence type="ECO:0000259" key="16">
    <source>
        <dbReference type="PROSITE" id="PS51669"/>
    </source>
</evidence>
<evidence type="ECO:0000256" key="4">
    <source>
        <dbReference type="ARBA" id="ARBA00022505"/>
    </source>
</evidence>
<evidence type="ECO:0000256" key="14">
    <source>
        <dbReference type="ARBA" id="ARBA00055000"/>
    </source>
</evidence>
<keyword evidence="10 15" id="KW-0408">Iron</keyword>
<feature type="binding site" evidence="15">
    <location>
        <begin position="511"/>
        <end position="512"/>
    </location>
    <ligand>
        <name>Mo-bis(molybdopterin guanine dinucleotide)</name>
        <dbReference type="ChEBI" id="CHEBI:60539"/>
    </ligand>
</feature>
<evidence type="ECO:0000256" key="11">
    <source>
        <dbReference type="ARBA" id="ARBA00023014"/>
    </source>
</evidence>
<feature type="binding site" evidence="15">
    <location>
        <position position="51"/>
    </location>
    <ligand>
        <name>[4Fe-4S] cluster</name>
        <dbReference type="ChEBI" id="CHEBI:49883"/>
    </ligand>
</feature>
<keyword evidence="2 15" id="KW-0813">Transport</keyword>
<dbReference type="Pfam" id="PF00384">
    <property type="entry name" value="Molybdopterin"/>
    <property type="match status" value="1"/>
</dbReference>
<comment type="cofactor">
    <cofactor evidence="15">
        <name>[4Fe-4S] cluster</name>
        <dbReference type="ChEBI" id="CHEBI:49883"/>
    </cofactor>
    <text evidence="15">Binds 1 [4Fe-4S] cluster.</text>
</comment>
<keyword evidence="11 15" id="KW-0411">Iron-sulfur</keyword>
<sequence length="834" mass="92929">MTITRRDYLKAQAAVAAATAIGVTLQQAGATQLPTGADASVKWSKAPCRFCGTGCGVMVGVKDGRVVASHGDQKAEVNRGLNCVKGYFLSKIMYGQDRLTTPLLRMKNGQYAKDGDFTPISWDQAFDIMAEKWKATLKAKGPEAIGMFGSGQWTIHEGYAASKLMKAGFRSNNIDPNARHCMASAVAGFMRTFGIDEPMGCYDDIEHADAFVLWGSNMAEMHPVLWTRVTDRRLSHPGTKVAVLSTFEHRSFELADIPMVFTPQTDLAILNYIANHIIQTGKVNKDFVTAHTTFVKGNDDIGYGLRPDNPLEKAAKNAATANDSKPISFDEYAAFVAPYTLEKVSALSGVPANRLKALAELYADPKVKVVSFWTMGFNQHTRGVWANNLVYNIHLLTGKISEPGNSPFSLTGQPSACGTAREVGTFSHRLPADMVVTNPEHRAHTEELWKLPAGTIPAKPGYHAVQQDRMLKDGKINCYWVQVTNNMQAAPNTGNETWPGYRNPDNFIVVSDAYPTVTTMAADLVLPAAMWVEKEGGYGNAERRTQIWHQLVNAPGEARSDLWQLVEFSKRFKVEEVWPEELLAKAPEFRGKTLFDILYRNGQVDRFPVSECDPAYENREAKALGFYLQKGLFEEYASFGRGHGHDLAPYETYLAERGLRWPVVNGKETRWRFREGSDPYVPAGEGVRFYGHKDGKARIFALPYEPAAESPDKDYPFWLSTGRVLEHWHSGSMTRRVPELYKAVPQALCYMHPDDAKDMNVRRGQEVVVESRRGQVRVRVETRGRNKPPRGLVFVPWFDADVLINRVTLDATDPISKQTDFKKCAVRITPVQGA</sequence>
<evidence type="ECO:0000313" key="18">
    <source>
        <dbReference type="Proteomes" id="UP000544872"/>
    </source>
</evidence>
<dbReference type="RefSeq" id="WP_184263491.1">
    <property type="nucleotide sequence ID" value="NZ_JACIIX010000007.1"/>
</dbReference>
<feature type="binding site" evidence="15">
    <location>
        <position position="83"/>
    </location>
    <ligand>
        <name>[4Fe-4S] cluster</name>
        <dbReference type="ChEBI" id="CHEBI:49883"/>
    </ligand>
</feature>
<dbReference type="SUPFAM" id="SSF53706">
    <property type="entry name" value="Formate dehydrogenase/DMSO reductase, domains 1-3"/>
    <property type="match status" value="1"/>
</dbReference>
<dbReference type="CDD" id="cd02791">
    <property type="entry name" value="MopB_CT_Nitrate-R-NapA-like"/>
    <property type="match status" value="1"/>
</dbReference>
<dbReference type="Gene3D" id="3.30.200.210">
    <property type="match status" value="1"/>
</dbReference>
<dbReference type="GO" id="GO:0009055">
    <property type="term" value="F:electron transfer activity"/>
    <property type="evidence" value="ECO:0007669"/>
    <property type="project" value="UniProtKB-UniRule"/>
</dbReference>
<name>A0A7W9ZI33_NOVIT</name>
<comment type="catalytic activity">
    <reaction evidence="13 15">
        <text>2 Fe(II)-[cytochrome] + nitrate + 2 H(+) = 2 Fe(III)-[cytochrome] + nitrite + H2O</text>
        <dbReference type="Rhea" id="RHEA:12909"/>
        <dbReference type="Rhea" id="RHEA-COMP:11777"/>
        <dbReference type="Rhea" id="RHEA-COMP:11778"/>
        <dbReference type="ChEBI" id="CHEBI:15377"/>
        <dbReference type="ChEBI" id="CHEBI:15378"/>
        <dbReference type="ChEBI" id="CHEBI:16301"/>
        <dbReference type="ChEBI" id="CHEBI:17632"/>
        <dbReference type="ChEBI" id="CHEBI:29033"/>
        <dbReference type="ChEBI" id="CHEBI:29034"/>
        <dbReference type="EC" id="1.9.6.1"/>
    </reaction>
</comment>
<dbReference type="PROSITE" id="PS51318">
    <property type="entry name" value="TAT"/>
    <property type="match status" value="1"/>
</dbReference>
<comment type="subcellular location">
    <subcellularLocation>
        <location evidence="15">Periplasm</location>
    </subcellularLocation>
</comment>
<comment type="subunit">
    <text evidence="15">Component of the periplasmic nitrate reductase NapAB complex composed of NapA and NapB.</text>
</comment>
<dbReference type="GO" id="GO:0051539">
    <property type="term" value="F:4 iron, 4 sulfur cluster binding"/>
    <property type="evidence" value="ECO:0007669"/>
    <property type="project" value="UniProtKB-KW"/>
</dbReference>
<accession>A0A7W9ZI33</accession>
<feature type="binding site" evidence="15">
    <location>
        <position position="85"/>
    </location>
    <ligand>
        <name>Mo-bis(molybdopterin guanine dinucleotide)</name>
        <dbReference type="ChEBI" id="CHEBI:60539"/>
    </ligand>
</feature>
<dbReference type="Proteomes" id="UP000544872">
    <property type="component" value="Unassembled WGS sequence"/>
</dbReference>
<dbReference type="InterPro" id="IPR010051">
    <property type="entry name" value="Periplasm_NO3_reductase_lsu"/>
</dbReference>
<evidence type="ECO:0000256" key="1">
    <source>
        <dbReference type="ARBA" id="ARBA00008747"/>
    </source>
</evidence>
<feature type="binding site" evidence="15">
    <location>
        <position position="534"/>
    </location>
    <ligand>
        <name>Mo-bis(molybdopterin guanine dinucleotide)</name>
        <dbReference type="ChEBI" id="CHEBI:60539"/>
    </ligand>
</feature>
<keyword evidence="4 15" id="KW-0500">Molybdenum</keyword>
<dbReference type="GO" id="GO:0030151">
    <property type="term" value="F:molybdenum ion binding"/>
    <property type="evidence" value="ECO:0007669"/>
    <property type="project" value="InterPro"/>
</dbReference>
<feature type="binding site" evidence="15">
    <location>
        <position position="48"/>
    </location>
    <ligand>
        <name>[4Fe-4S] cluster</name>
        <dbReference type="ChEBI" id="CHEBI:49883"/>
    </ligand>
</feature>
<keyword evidence="8 15" id="KW-0249">Electron transport</keyword>
<dbReference type="NCBIfam" id="TIGR01706">
    <property type="entry name" value="NAPA"/>
    <property type="match status" value="1"/>
</dbReference>
<dbReference type="GO" id="GO:0016020">
    <property type="term" value="C:membrane"/>
    <property type="evidence" value="ECO:0007669"/>
    <property type="project" value="TreeGrafter"/>
</dbReference>
<dbReference type="InterPro" id="IPR009010">
    <property type="entry name" value="Asp_de-COase-like_dom_sf"/>
</dbReference>
<organism evidence="17 18">
    <name type="scientific">Novispirillum itersonii</name>
    <name type="common">Aquaspirillum itersonii</name>
    <dbReference type="NCBI Taxonomy" id="189"/>
    <lineage>
        <taxon>Bacteria</taxon>
        <taxon>Pseudomonadati</taxon>
        <taxon>Pseudomonadota</taxon>
        <taxon>Alphaproteobacteria</taxon>
        <taxon>Rhodospirillales</taxon>
        <taxon>Novispirillaceae</taxon>
        <taxon>Novispirillum</taxon>
    </lineage>
</organism>
<dbReference type="InterPro" id="IPR006657">
    <property type="entry name" value="MoPterin_dinucl-bd_dom"/>
</dbReference>
<gene>
    <name evidence="15" type="primary">napA</name>
    <name evidence="17" type="ORF">FHS48_002084</name>
</gene>
<feature type="binding site" evidence="15">
    <location>
        <position position="561"/>
    </location>
    <ligand>
        <name>Mo-bis(molybdopterin guanine dinucleotide)</name>
        <dbReference type="ChEBI" id="CHEBI:60539"/>
    </ligand>
</feature>
<dbReference type="EMBL" id="JACIIX010000007">
    <property type="protein sequence ID" value="MBB6210659.1"/>
    <property type="molecule type" value="Genomic_DNA"/>
</dbReference>
<dbReference type="InterPro" id="IPR027467">
    <property type="entry name" value="MopterinOxRdtase_cofactor_BS"/>
</dbReference>
<dbReference type="Gene3D" id="3.40.50.740">
    <property type="match status" value="1"/>
</dbReference>
<feature type="binding site" evidence="15">
    <location>
        <position position="805"/>
    </location>
    <ligand>
        <name>Mo-bis(molybdopterin guanine dinucleotide)</name>
        <dbReference type="ChEBI" id="CHEBI:60539"/>
    </ligand>
</feature>
<dbReference type="Pfam" id="PF01568">
    <property type="entry name" value="Molydop_binding"/>
    <property type="match status" value="1"/>
</dbReference>
<dbReference type="HAMAP" id="MF_01630">
    <property type="entry name" value="Nitrate_reduct_NapA"/>
    <property type="match status" value="1"/>
</dbReference>
<dbReference type="InterPro" id="IPR006311">
    <property type="entry name" value="TAT_signal"/>
</dbReference>
<evidence type="ECO:0000256" key="15">
    <source>
        <dbReference type="HAMAP-Rule" id="MF_01630"/>
    </source>
</evidence>
<feature type="binding site" evidence="15">
    <location>
        <position position="375"/>
    </location>
    <ligand>
        <name>Mo-bis(molybdopterin guanine dinucleotide)</name>
        <dbReference type="ChEBI" id="CHEBI:60539"/>
    </ligand>
</feature>
<feature type="binding site" evidence="15">
    <location>
        <position position="379"/>
    </location>
    <ligand>
        <name>Mo-bis(molybdopterin guanine dinucleotide)</name>
        <dbReference type="ChEBI" id="CHEBI:60539"/>
    </ligand>
</feature>
<evidence type="ECO:0000256" key="5">
    <source>
        <dbReference type="ARBA" id="ARBA00022723"/>
    </source>
</evidence>
<dbReference type="GO" id="GO:0043546">
    <property type="term" value="F:molybdopterin cofactor binding"/>
    <property type="evidence" value="ECO:0007669"/>
    <property type="project" value="InterPro"/>
</dbReference>
<dbReference type="GO" id="GO:0006777">
    <property type="term" value="P:Mo-molybdopterin cofactor biosynthetic process"/>
    <property type="evidence" value="ECO:0007669"/>
    <property type="project" value="UniProtKB-UniRule"/>
</dbReference>
<dbReference type="FunFam" id="2.40.40.20:FF:000005">
    <property type="entry name" value="Periplasmic nitrate reductase"/>
    <property type="match status" value="1"/>
</dbReference>
<dbReference type="InterPro" id="IPR006963">
    <property type="entry name" value="Mopterin_OxRdtase_4Fe-4S_dom"/>
</dbReference>
<dbReference type="PANTHER" id="PTHR43105:SF11">
    <property type="entry name" value="PERIPLASMIC NITRATE REDUCTASE"/>
    <property type="match status" value="1"/>
</dbReference>
<evidence type="ECO:0000313" key="17">
    <source>
        <dbReference type="EMBL" id="MBB6210659.1"/>
    </source>
</evidence>
<comment type="cofactor">
    <cofactor evidence="15">
        <name>Mo-bis(molybdopterin guanine dinucleotide)</name>
        <dbReference type="ChEBI" id="CHEBI:60539"/>
    </cofactor>
    <text evidence="15">Binds 1 molybdenum-bis(molybdopterin guanine dinucleotide) (Mo-bis-MGD) cofactor per subunit.</text>
</comment>
<dbReference type="NCBIfam" id="NF010055">
    <property type="entry name" value="PRK13532.1"/>
    <property type="match status" value="1"/>
</dbReference>
<reference evidence="17 18" key="1">
    <citation type="submission" date="2020-08" db="EMBL/GenBank/DDBJ databases">
        <title>Genomic Encyclopedia of Type Strains, Phase IV (KMG-IV): sequencing the most valuable type-strain genomes for metagenomic binning, comparative biology and taxonomic classification.</title>
        <authorList>
            <person name="Goeker M."/>
        </authorList>
    </citation>
    <scope>NUCLEOTIDE SEQUENCE [LARGE SCALE GENOMIC DNA]</scope>
    <source>
        <strain evidence="17 18">DSM 11590</strain>
    </source>
</reference>
<keyword evidence="5 15" id="KW-0479">Metal-binding</keyword>
<evidence type="ECO:0000256" key="6">
    <source>
        <dbReference type="ARBA" id="ARBA00022729"/>
    </source>
</evidence>
<evidence type="ECO:0000256" key="3">
    <source>
        <dbReference type="ARBA" id="ARBA00022485"/>
    </source>
</evidence>
<comment type="similarity">
    <text evidence="1 15">Belongs to the prokaryotic molybdopterin-containing oxidoreductase family. NasA/NapA/NarB subfamily.</text>
</comment>
<feature type="binding site" evidence="15">
    <location>
        <position position="797"/>
    </location>
    <ligand>
        <name>substrate</name>
    </ligand>
</feature>
<comment type="function">
    <text evidence="14 15">Catalytic subunit of the periplasmic nitrate reductase complex NapAB. Receives electrons from NapB and catalyzes the reduction of nitrate to nitrite.</text>
</comment>
<keyword evidence="18" id="KW-1185">Reference proteome</keyword>
<dbReference type="Gene3D" id="3.40.228.10">
    <property type="entry name" value="Dimethylsulfoxide Reductase, domain 2"/>
    <property type="match status" value="1"/>
</dbReference>
<feature type="domain" description="4Fe-4S Mo/W bis-MGD-type" evidence="16">
    <location>
        <begin position="41"/>
        <end position="97"/>
    </location>
</feature>
<protein>
    <recommendedName>
        <fullName evidence="15">Periplasmic nitrate reductase</fullName>
        <ecNumber evidence="15">1.9.6.1</ecNumber>
    </recommendedName>
</protein>
<evidence type="ECO:0000256" key="9">
    <source>
        <dbReference type="ARBA" id="ARBA00023002"/>
    </source>
</evidence>
<keyword evidence="12 15" id="KW-0534">Nitrate assimilation</keyword>
<comment type="caution">
    <text evidence="17">The sequence shown here is derived from an EMBL/GenBank/DDBJ whole genome shotgun (WGS) entry which is preliminary data.</text>
</comment>
<dbReference type="GO" id="GO:0009325">
    <property type="term" value="C:nitrate reductase complex"/>
    <property type="evidence" value="ECO:0007669"/>
    <property type="project" value="TreeGrafter"/>
</dbReference>
<feature type="binding site" evidence="15">
    <location>
        <begin position="245"/>
        <end position="249"/>
    </location>
    <ligand>
        <name>Mo-bis(molybdopterin guanine dinucleotide)</name>
        <dbReference type="ChEBI" id="CHEBI:60539"/>
    </ligand>
</feature>
<feature type="binding site" evidence="15">
    <location>
        <position position="152"/>
    </location>
    <ligand>
        <name>Mo-bis(molybdopterin guanine dinucleotide)</name>
        <dbReference type="ChEBI" id="CHEBI:60539"/>
    </ligand>
</feature>
<feature type="binding site" evidence="15">
    <location>
        <position position="181"/>
    </location>
    <ligand>
        <name>Mo-bis(molybdopterin guanine dinucleotide)</name>
        <dbReference type="ChEBI" id="CHEBI:60539"/>
    </ligand>
</feature>
<keyword evidence="6 15" id="KW-0732">Signal</keyword>
<dbReference type="GO" id="GO:0045333">
    <property type="term" value="P:cellular respiration"/>
    <property type="evidence" value="ECO:0007669"/>
    <property type="project" value="UniProtKB-ARBA"/>
</dbReference>
<dbReference type="SUPFAM" id="SSF50692">
    <property type="entry name" value="ADC-like"/>
    <property type="match status" value="1"/>
</dbReference>
<proteinExistence type="inferred from homology"/>
<dbReference type="PROSITE" id="PS00551">
    <property type="entry name" value="MOLYBDOPTERIN_PROK_1"/>
    <property type="match status" value="1"/>
</dbReference>
<feature type="binding site" evidence="15">
    <location>
        <position position="822"/>
    </location>
    <ligand>
        <name>Mo-bis(molybdopterin guanine dinucleotide)</name>
        <dbReference type="ChEBI" id="CHEBI:60539"/>
    </ligand>
</feature>
<dbReference type="Gene3D" id="2.40.40.20">
    <property type="match status" value="1"/>
</dbReference>
<dbReference type="GO" id="GO:0050140">
    <property type="term" value="F:nitrate reductase (cytochrome) activity"/>
    <property type="evidence" value="ECO:0007669"/>
    <property type="project" value="UniProtKB-EC"/>
</dbReference>
<keyword evidence="3 15" id="KW-0004">4Fe-4S</keyword>
<evidence type="ECO:0000256" key="2">
    <source>
        <dbReference type="ARBA" id="ARBA00022448"/>
    </source>
</evidence>